<keyword evidence="5" id="KW-0812">Transmembrane</keyword>
<proteinExistence type="inferred from homology"/>
<evidence type="ECO:0008006" key="11">
    <source>
        <dbReference type="Google" id="ProtNLM"/>
    </source>
</evidence>
<evidence type="ECO:0000256" key="2">
    <source>
        <dbReference type="ARBA" id="ARBA00007613"/>
    </source>
</evidence>
<keyword evidence="3" id="KW-0813">Transport</keyword>
<dbReference type="SUPFAM" id="SSF56954">
    <property type="entry name" value="Outer membrane efflux proteins (OEP)"/>
    <property type="match status" value="1"/>
</dbReference>
<accession>A0A271J339</accession>
<dbReference type="GO" id="GO:0009279">
    <property type="term" value="C:cell outer membrane"/>
    <property type="evidence" value="ECO:0007669"/>
    <property type="project" value="UniProtKB-SubCell"/>
</dbReference>
<evidence type="ECO:0000256" key="3">
    <source>
        <dbReference type="ARBA" id="ARBA00022448"/>
    </source>
</evidence>
<dbReference type="PANTHER" id="PTHR30026">
    <property type="entry name" value="OUTER MEMBRANE PROTEIN TOLC"/>
    <property type="match status" value="1"/>
</dbReference>
<organism evidence="9 10">
    <name type="scientific">Rubrivirga marina</name>
    <dbReference type="NCBI Taxonomy" id="1196024"/>
    <lineage>
        <taxon>Bacteria</taxon>
        <taxon>Pseudomonadati</taxon>
        <taxon>Rhodothermota</taxon>
        <taxon>Rhodothermia</taxon>
        <taxon>Rhodothermales</taxon>
        <taxon>Rubricoccaceae</taxon>
        <taxon>Rubrivirga</taxon>
    </lineage>
</organism>
<dbReference type="Proteomes" id="UP000216339">
    <property type="component" value="Unassembled WGS sequence"/>
</dbReference>
<evidence type="ECO:0000256" key="4">
    <source>
        <dbReference type="ARBA" id="ARBA00022452"/>
    </source>
</evidence>
<feature type="chain" id="PRO_5012086132" description="Transporter" evidence="8">
    <location>
        <begin position="22"/>
        <end position="499"/>
    </location>
</feature>
<evidence type="ECO:0000256" key="6">
    <source>
        <dbReference type="ARBA" id="ARBA00023136"/>
    </source>
</evidence>
<feature type="signal peptide" evidence="8">
    <location>
        <begin position="1"/>
        <end position="21"/>
    </location>
</feature>
<dbReference type="AlphaFoldDB" id="A0A271J339"/>
<keyword evidence="6" id="KW-0472">Membrane</keyword>
<dbReference type="PANTHER" id="PTHR30026:SF20">
    <property type="entry name" value="OUTER MEMBRANE PROTEIN TOLC"/>
    <property type="match status" value="1"/>
</dbReference>
<dbReference type="OrthoDB" id="9771205at2"/>
<dbReference type="InterPro" id="IPR051906">
    <property type="entry name" value="TolC-like"/>
</dbReference>
<evidence type="ECO:0000256" key="5">
    <source>
        <dbReference type="ARBA" id="ARBA00022692"/>
    </source>
</evidence>
<dbReference type="EMBL" id="MQWD01000001">
    <property type="protein sequence ID" value="PAP77936.1"/>
    <property type="molecule type" value="Genomic_DNA"/>
</dbReference>
<gene>
    <name evidence="9" type="ORF">BSZ37_16565</name>
</gene>
<evidence type="ECO:0000256" key="1">
    <source>
        <dbReference type="ARBA" id="ARBA00004442"/>
    </source>
</evidence>
<keyword evidence="7" id="KW-0998">Cell outer membrane</keyword>
<comment type="subcellular location">
    <subcellularLocation>
        <location evidence="1">Cell outer membrane</location>
    </subcellularLocation>
</comment>
<dbReference type="GO" id="GO:0015288">
    <property type="term" value="F:porin activity"/>
    <property type="evidence" value="ECO:0007669"/>
    <property type="project" value="TreeGrafter"/>
</dbReference>
<keyword evidence="10" id="KW-1185">Reference proteome</keyword>
<evidence type="ECO:0000256" key="7">
    <source>
        <dbReference type="ARBA" id="ARBA00023237"/>
    </source>
</evidence>
<dbReference type="GO" id="GO:1990281">
    <property type="term" value="C:efflux pump complex"/>
    <property type="evidence" value="ECO:0007669"/>
    <property type="project" value="TreeGrafter"/>
</dbReference>
<dbReference type="InterPro" id="IPR003423">
    <property type="entry name" value="OMP_efflux"/>
</dbReference>
<comment type="caution">
    <text evidence="9">The sequence shown here is derived from an EMBL/GenBank/DDBJ whole genome shotgun (WGS) entry which is preliminary data.</text>
</comment>
<dbReference type="GO" id="GO:0015562">
    <property type="term" value="F:efflux transmembrane transporter activity"/>
    <property type="evidence" value="ECO:0007669"/>
    <property type="project" value="InterPro"/>
</dbReference>
<sequence>MTTFVRLVLLAPALLAVAASAQPTSLRQDSIPPLPDSLRLYGGTVATRIDLPDFPLPADALRLTLEEAVDLALARNPDVAVSALEGLRAANDVTRGNAGYLPTLDASAGLAGARSDVLFGSGGGGGAGDSTGTGGGGLRSSQSTALDAAVGLGYTVYDGGLRAATLRRLRAEARRFALLADADAEQLVLDVTATYLDAARQADLADAFAEAVAVSEDRLRIAQAEVRIGTAAEIDAALALADYNADRAALLQQQVLLEGARATLGGLLALPDPDAVVVTDTLALAPPADLGALADRAATENRRIRSLEAAELAAAEEVDAVRSEYRPTVRASAGLGLTVFDPGFLPPDFAPAVGPSLRYGLTASLPLFDGGERDRRLQNARIRVRQAELTTEGEAAFVRGRVARLAALARGYRALVDLESQNEAIARENVRVALAQLRLGFITPVDLRLVQLTLVDVRRRRVEAVYQARLAEAELRLLAGELLPGGSVLTPSILSTVDP</sequence>
<evidence type="ECO:0000256" key="8">
    <source>
        <dbReference type="SAM" id="SignalP"/>
    </source>
</evidence>
<dbReference type="Gene3D" id="1.20.1600.10">
    <property type="entry name" value="Outer membrane efflux proteins (OEP)"/>
    <property type="match status" value="1"/>
</dbReference>
<evidence type="ECO:0000313" key="10">
    <source>
        <dbReference type="Proteomes" id="UP000216339"/>
    </source>
</evidence>
<keyword evidence="4" id="KW-1134">Transmembrane beta strand</keyword>
<name>A0A271J339_9BACT</name>
<dbReference type="RefSeq" id="WP_095511605.1">
    <property type="nucleotide sequence ID" value="NZ_MQWD01000001.1"/>
</dbReference>
<keyword evidence="8" id="KW-0732">Signal</keyword>
<reference evidence="9 10" key="1">
    <citation type="submission" date="2016-11" db="EMBL/GenBank/DDBJ databases">
        <title>Study of marine rhodopsin-containing bacteria.</title>
        <authorList>
            <person name="Yoshizawa S."/>
            <person name="Kumagai Y."/>
            <person name="Kogure K."/>
        </authorList>
    </citation>
    <scope>NUCLEOTIDE SEQUENCE [LARGE SCALE GENOMIC DNA]</scope>
    <source>
        <strain evidence="9 10">SAORIC-28</strain>
    </source>
</reference>
<evidence type="ECO:0000313" key="9">
    <source>
        <dbReference type="EMBL" id="PAP77936.1"/>
    </source>
</evidence>
<protein>
    <recommendedName>
        <fullName evidence="11">Transporter</fullName>
    </recommendedName>
</protein>
<comment type="similarity">
    <text evidence="2">Belongs to the outer membrane factor (OMF) (TC 1.B.17) family.</text>
</comment>
<dbReference type="Pfam" id="PF02321">
    <property type="entry name" value="OEP"/>
    <property type="match status" value="2"/>
</dbReference>